<comment type="caution">
    <text evidence="1">The sequence shown here is derived from an EMBL/GenBank/DDBJ whole genome shotgun (WGS) entry which is preliminary data.</text>
</comment>
<name>A0AAD6TB28_9AGAR</name>
<accession>A0AAD6TB28</accession>
<dbReference type="EMBL" id="JARJCM010000018">
    <property type="protein sequence ID" value="KAJ7041103.1"/>
    <property type="molecule type" value="Genomic_DNA"/>
</dbReference>
<organism evidence="1 2">
    <name type="scientific">Mycena alexandri</name>
    <dbReference type="NCBI Taxonomy" id="1745969"/>
    <lineage>
        <taxon>Eukaryota</taxon>
        <taxon>Fungi</taxon>
        <taxon>Dikarya</taxon>
        <taxon>Basidiomycota</taxon>
        <taxon>Agaricomycotina</taxon>
        <taxon>Agaricomycetes</taxon>
        <taxon>Agaricomycetidae</taxon>
        <taxon>Agaricales</taxon>
        <taxon>Marasmiineae</taxon>
        <taxon>Mycenaceae</taxon>
        <taxon>Mycena</taxon>
    </lineage>
</organism>
<evidence type="ECO:0000313" key="1">
    <source>
        <dbReference type="EMBL" id="KAJ7041103.1"/>
    </source>
</evidence>
<dbReference type="AlphaFoldDB" id="A0AAD6TB28"/>
<protein>
    <submittedName>
        <fullName evidence="1">Uncharacterized protein</fullName>
    </submittedName>
</protein>
<keyword evidence="2" id="KW-1185">Reference proteome</keyword>
<reference evidence="1" key="1">
    <citation type="submission" date="2023-03" db="EMBL/GenBank/DDBJ databases">
        <title>Massive genome expansion in bonnet fungi (Mycena s.s.) driven by repeated elements and novel gene families across ecological guilds.</title>
        <authorList>
            <consortium name="Lawrence Berkeley National Laboratory"/>
            <person name="Harder C.B."/>
            <person name="Miyauchi S."/>
            <person name="Viragh M."/>
            <person name="Kuo A."/>
            <person name="Thoen E."/>
            <person name="Andreopoulos B."/>
            <person name="Lu D."/>
            <person name="Skrede I."/>
            <person name="Drula E."/>
            <person name="Henrissat B."/>
            <person name="Morin E."/>
            <person name="Kohler A."/>
            <person name="Barry K."/>
            <person name="LaButti K."/>
            <person name="Morin E."/>
            <person name="Salamov A."/>
            <person name="Lipzen A."/>
            <person name="Mereny Z."/>
            <person name="Hegedus B."/>
            <person name="Baldrian P."/>
            <person name="Stursova M."/>
            <person name="Weitz H."/>
            <person name="Taylor A."/>
            <person name="Grigoriev I.V."/>
            <person name="Nagy L.G."/>
            <person name="Martin F."/>
            <person name="Kauserud H."/>
        </authorList>
    </citation>
    <scope>NUCLEOTIDE SEQUENCE</scope>
    <source>
        <strain evidence="1">CBHHK200</strain>
    </source>
</reference>
<gene>
    <name evidence="1" type="ORF">C8F04DRAFT_1177314</name>
</gene>
<evidence type="ECO:0000313" key="2">
    <source>
        <dbReference type="Proteomes" id="UP001218188"/>
    </source>
</evidence>
<sequence length="208" mass="24328">MVDRNNWDSDENHVPEAYEKNAPHFDDTLPEELPQFLEQIERMMEIDETPVGENKQVSSQISCTGNRQPVTYQEFRKEVIQNYPRAWESSRGSVQTLYRILKSYSDGTIKVSDQDNLFRLIRALNVQVQKLLVPPARLTHREAIQGLLSKLDPEFEEKIKEYLSNQWVEANASDPELESTFDEYCRAAKRVAKNFETRRDYSLYGFSN</sequence>
<dbReference type="Proteomes" id="UP001218188">
    <property type="component" value="Unassembled WGS sequence"/>
</dbReference>
<proteinExistence type="predicted"/>